<organism evidence="1 2">
    <name type="scientific">Ajellomyces capsulatus (strain H88)</name>
    <name type="common">Darling's disease fungus</name>
    <name type="synonym">Histoplasma capsulatum</name>
    <dbReference type="NCBI Taxonomy" id="544711"/>
    <lineage>
        <taxon>Eukaryota</taxon>
        <taxon>Fungi</taxon>
        <taxon>Dikarya</taxon>
        <taxon>Ascomycota</taxon>
        <taxon>Pezizomycotina</taxon>
        <taxon>Eurotiomycetes</taxon>
        <taxon>Eurotiomycetidae</taxon>
        <taxon>Onygenales</taxon>
        <taxon>Ajellomycetaceae</taxon>
        <taxon>Histoplasma</taxon>
    </lineage>
</organism>
<gene>
    <name evidence="1" type="ORF">I7I53_08773</name>
</gene>
<proteinExistence type="predicted"/>
<name>A0A8A1L9H1_AJEC8</name>
<accession>A0A8A1L9H1</accession>
<reference evidence="1" key="1">
    <citation type="submission" date="2021-01" db="EMBL/GenBank/DDBJ databases">
        <title>Chromosome-level genome assembly of a human fungal pathogen reveals clustering of transcriptionally co-regulated genes.</title>
        <authorList>
            <person name="Voorhies M."/>
            <person name="Cohen S."/>
            <person name="Shea T.P."/>
            <person name="Petrus S."/>
            <person name="Munoz J.F."/>
            <person name="Poplawski S."/>
            <person name="Goldman W.E."/>
            <person name="Michael T."/>
            <person name="Cuomo C.A."/>
            <person name="Sil A."/>
            <person name="Beyhan S."/>
        </authorList>
    </citation>
    <scope>NUCLEOTIDE SEQUENCE</scope>
    <source>
        <strain evidence="1">H88</strain>
    </source>
</reference>
<evidence type="ECO:0000313" key="2">
    <source>
        <dbReference type="Proteomes" id="UP000663419"/>
    </source>
</evidence>
<dbReference type="Proteomes" id="UP000663419">
    <property type="component" value="Chromosome 1"/>
</dbReference>
<evidence type="ECO:0000313" key="1">
    <source>
        <dbReference type="EMBL" id="QSS48692.1"/>
    </source>
</evidence>
<dbReference type="VEuPathDB" id="FungiDB:I7I53_08773"/>
<protein>
    <submittedName>
        <fullName evidence="1">Uncharacterized protein</fullName>
    </submittedName>
</protein>
<dbReference type="AlphaFoldDB" id="A0A8A1L9H1"/>
<dbReference type="EMBL" id="CP069102">
    <property type="protein sequence ID" value="QSS48692.1"/>
    <property type="molecule type" value="Genomic_DNA"/>
</dbReference>
<sequence length="82" mass="8990">MCLLIPIPEVDLHSLSRRDDAKIWTGAIDQLVCVDRDILIFSLGLTYAAILKPVVGEKIFAAFLAEKLVAQESTINTSMSLS</sequence>